<evidence type="ECO:0000313" key="3">
    <source>
        <dbReference type="Proteomes" id="UP000823918"/>
    </source>
</evidence>
<dbReference type="Proteomes" id="UP000823918">
    <property type="component" value="Unassembled WGS sequence"/>
</dbReference>
<gene>
    <name evidence="2" type="ORF">H9698_04620</name>
</gene>
<reference evidence="2" key="2">
    <citation type="submission" date="2021-04" db="EMBL/GenBank/DDBJ databases">
        <authorList>
            <person name="Gilroy R."/>
        </authorList>
    </citation>
    <scope>NUCLEOTIDE SEQUENCE</scope>
    <source>
        <strain evidence="2">5933</strain>
    </source>
</reference>
<comment type="caution">
    <text evidence="2">The sequence shown here is derived from an EMBL/GenBank/DDBJ whole genome shotgun (WGS) entry which is preliminary data.</text>
</comment>
<dbReference type="Pfam" id="PF12728">
    <property type="entry name" value="HTH_17"/>
    <property type="match status" value="1"/>
</dbReference>
<dbReference type="EMBL" id="DWWA01000023">
    <property type="protein sequence ID" value="HJC72063.1"/>
    <property type="molecule type" value="Genomic_DNA"/>
</dbReference>
<organism evidence="2 3">
    <name type="scientific">Candidatus Ruthenibacterium merdavium</name>
    <dbReference type="NCBI Taxonomy" id="2838752"/>
    <lineage>
        <taxon>Bacteria</taxon>
        <taxon>Bacillati</taxon>
        <taxon>Bacillota</taxon>
        <taxon>Clostridia</taxon>
        <taxon>Eubacteriales</taxon>
        <taxon>Oscillospiraceae</taxon>
        <taxon>Ruthenibacterium</taxon>
    </lineage>
</organism>
<sequence length="77" mass="8881">MKEKMKWNDYDSLPLILDVTDIQHIMGISRASAYELVHTPGFPAVRSGRLIKISKKAFFNWLDSGGNSQNNKRERKM</sequence>
<accession>A0A9D2Q354</accession>
<evidence type="ECO:0000259" key="1">
    <source>
        <dbReference type="Pfam" id="PF12728"/>
    </source>
</evidence>
<feature type="domain" description="Helix-turn-helix" evidence="1">
    <location>
        <begin position="17"/>
        <end position="64"/>
    </location>
</feature>
<protein>
    <submittedName>
        <fullName evidence="2">Helix-turn-helix domain-containing protein</fullName>
    </submittedName>
</protein>
<reference evidence="2" key="1">
    <citation type="journal article" date="2021" name="PeerJ">
        <title>Extensive microbial diversity within the chicken gut microbiome revealed by metagenomics and culture.</title>
        <authorList>
            <person name="Gilroy R."/>
            <person name="Ravi A."/>
            <person name="Getino M."/>
            <person name="Pursley I."/>
            <person name="Horton D.L."/>
            <person name="Alikhan N.F."/>
            <person name="Baker D."/>
            <person name="Gharbi K."/>
            <person name="Hall N."/>
            <person name="Watson M."/>
            <person name="Adriaenssens E.M."/>
            <person name="Foster-Nyarko E."/>
            <person name="Jarju S."/>
            <person name="Secka A."/>
            <person name="Antonio M."/>
            <person name="Oren A."/>
            <person name="Chaudhuri R.R."/>
            <person name="La Ragione R."/>
            <person name="Hildebrand F."/>
            <person name="Pallen M.J."/>
        </authorList>
    </citation>
    <scope>NUCLEOTIDE SEQUENCE</scope>
    <source>
        <strain evidence="2">5933</strain>
    </source>
</reference>
<name>A0A9D2Q354_9FIRM</name>
<proteinExistence type="predicted"/>
<evidence type="ECO:0000313" key="2">
    <source>
        <dbReference type="EMBL" id="HJC72063.1"/>
    </source>
</evidence>
<dbReference type="InterPro" id="IPR041657">
    <property type="entry name" value="HTH_17"/>
</dbReference>
<dbReference type="AlphaFoldDB" id="A0A9D2Q354"/>